<dbReference type="PANTHER" id="PTHR43797:SF2">
    <property type="entry name" value="HOMOCYSTEINE_CYSTEINE SYNTHASE"/>
    <property type="match status" value="1"/>
</dbReference>
<keyword evidence="3" id="KW-0808">Transferase</keyword>
<dbReference type="InterPro" id="IPR015424">
    <property type="entry name" value="PyrdxlP-dep_Trfase"/>
</dbReference>
<keyword evidence="7" id="KW-1185">Reference proteome</keyword>
<dbReference type="SUPFAM" id="SSF53383">
    <property type="entry name" value="PLP-dependent transferases"/>
    <property type="match status" value="1"/>
</dbReference>
<comment type="similarity">
    <text evidence="2 5">Belongs to the trans-sulfuration enzymes family.</text>
</comment>
<dbReference type="Gene3D" id="3.40.640.10">
    <property type="entry name" value="Type I PLP-dependent aspartate aminotransferase-like (Major domain)"/>
    <property type="match status" value="1"/>
</dbReference>
<reference evidence="7" key="1">
    <citation type="submission" date="2023-07" db="EMBL/GenBank/DDBJ databases">
        <authorList>
            <person name="Colorado M.A."/>
            <person name="Villamil L.M."/>
            <person name="Melo J.F."/>
            <person name="Rodriguez J.A."/>
            <person name="Ruiz R.Y."/>
        </authorList>
    </citation>
    <scope>NUCLEOTIDE SEQUENCE [LARGE SCALE GENOMIC DNA]</scope>
    <source>
        <strain evidence="7">C33</strain>
    </source>
</reference>
<dbReference type="PIRSF" id="PIRSF001434">
    <property type="entry name" value="CGS"/>
    <property type="match status" value="1"/>
</dbReference>
<dbReference type="Pfam" id="PF01053">
    <property type="entry name" value="Cys_Met_Meta_PP"/>
    <property type="match status" value="1"/>
</dbReference>
<name>A0ABU4W9C3_9FUSO</name>
<dbReference type="CDD" id="cd00614">
    <property type="entry name" value="CGS_like"/>
    <property type="match status" value="1"/>
</dbReference>
<evidence type="ECO:0000313" key="6">
    <source>
        <dbReference type="EMBL" id="MDX8336132.1"/>
    </source>
</evidence>
<proteinExistence type="inferred from homology"/>
<sequence>MSYKFETIQLHGGQYPDPTTGSRAVPIYQTSSYVFKNSEHAANLFSLKEEGNIYTRLGNPTTQVLEERISILEGGVGALAVASGAAAIAYTFLTIAKYGDEILSANNIYGGTYNFLTNTIVDYGITSNFFNPKFPEELYQLITPKTKIIFIESLGNPSGDVVDIETICAIAHKFNIPVVVDNTFATPYLIKPFEYGADIVIHSATKFLGGHGTSIAGLIVDSGKFNWKDSKFETFNKPDSGYHGLKYSDLNDIAFITKARVKTLRDTGAALSPFNAFLILQGIETLSLRVERHVKNAREIANFLSKNTEVNWISHPEFNKNSDKILIEKYLKKGATSIFTFGLNGGRERGKKFIDSLKLFSHLANVADAKSLIIHPASTTHGQLNDLELKKCGVKPETIRISVGLENVDDLIKDLEHAIKSSKLGGSL</sequence>
<comment type="cofactor">
    <cofactor evidence="1 5">
        <name>pyridoxal 5'-phosphate</name>
        <dbReference type="ChEBI" id="CHEBI:597326"/>
    </cofactor>
</comment>
<dbReference type="Proteomes" id="UP001279681">
    <property type="component" value="Unassembled WGS sequence"/>
</dbReference>
<accession>A0ABU4W9C3</accession>
<dbReference type="InterPro" id="IPR054542">
    <property type="entry name" value="Cys_met_metab_PP"/>
</dbReference>
<dbReference type="EMBL" id="JAVIKH010000007">
    <property type="protein sequence ID" value="MDX8336132.1"/>
    <property type="molecule type" value="Genomic_DNA"/>
</dbReference>
<evidence type="ECO:0000256" key="4">
    <source>
        <dbReference type="ARBA" id="ARBA00022898"/>
    </source>
</evidence>
<evidence type="ECO:0000256" key="2">
    <source>
        <dbReference type="ARBA" id="ARBA00009077"/>
    </source>
</evidence>
<dbReference type="InterPro" id="IPR015421">
    <property type="entry name" value="PyrdxlP-dep_Trfase_major"/>
</dbReference>
<gene>
    <name evidence="6" type="ORF">RFV38_06450</name>
</gene>
<evidence type="ECO:0000256" key="1">
    <source>
        <dbReference type="ARBA" id="ARBA00001933"/>
    </source>
</evidence>
<dbReference type="PANTHER" id="PTHR43797">
    <property type="entry name" value="HOMOCYSTEINE/CYSTEINE SYNTHASE"/>
    <property type="match status" value="1"/>
</dbReference>
<evidence type="ECO:0000256" key="3">
    <source>
        <dbReference type="ARBA" id="ARBA00022679"/>
    </source>
</evidence>
<dbReference type="RefSeq" id="WP_320313537.1">
    <property type="nucleotide sequence ID" value="NZ_JAVIKH010000007.1"/>
</dbReference>
<evidence type="ECO:0000256" key="5">
    <source>
        <dbReference type="RuleBase" id="RU362118"/>
    </source>
</evidence>
<dbReference type="InterPro" id="IPR015422">
    <property type="entry name" value="PyrdxlP-dep_Trfase_small"/>
</dbReference>
<dbReference type="PROSITE" id="PS00868">
    <property type="entry name" value="CYS_MET_METAB_PP"/>
    <property type="match status" value="1"/>
</dbReference>
<evidence type="ECO:0000313" key="7">
    <source>
        <dbReference type="Proteomes" id="UP001279681"/>
    </source>
</evidence>
<keyword evidence="4 5" id="KW-0663">Pyridoxal phosphate</keyword>
<organism evidence="6 7">
    <name type="scientific">Candidatus Cetobacterium colombiensis</name>
    <dbReference type="NCBI Taxonomy" id="3073100"/>
    <lineage>
        <taxon>Bacteria</taxon>
        <taxon>Fusobacteriati</taxon>
        <taxon>Fusobacteriota</taxon>
        <taxon>Fusobacteriia</taxon>
        <taxon>Fusobacteriales</taxon>
        <taxon>Fusobacteriaceae</taxon>
        <taxon>Cetobacterium</taxon>
    </lineage>
</organism>
<dbReference type="InterPro" id="IPR000277">
    <property type="entry name" value="Cys/Met-Metab_PyrdxlP-dep_enz"/>
</dbReference>
<dbReference type="Gene3D" id="3.90.1150.10">
    <property type="entry name" value="Aspartate Aminotransferase, domain 1"/>
    <property type="match status" value="1"/>
</dbReference>
<protein>
    <submittedName>
        <fullName evidence="6">O-acetylhomoserine aminocarboxypropyltransferase/cysteine synthase</fullName>
    </submittedName>
</protein>
<dbReference type="NCBIfam" id="TIGR01326">
    <property type="entry name" value="OAH_OAS_sulfhy"/>
    <property type="match status" value="1"/>
</dbReference>
<dbReference type="InterPro" id="IPR006235">
    <property type="entry name" value="OAc-hSer/O-AcSer_sulfhydrylase"/>
</dbReference>
<comment type="caution">
    <text evidence="6">The sequence shown here is derived from an EMBL/GenBank/DDBJ whole genome shotgun (WGS) entry which is preliminary data.</text>
</comment>